<dbReference type="AlphaFoldDB" id="A0A9W8H7T3"/>
<evidence type="ECO:0000313" key="3">
    <source>
        <dbReference type="EMBL" id="KAJ2780958.1"/>
    </source>
</evidence>
<dbReference type="Pfam" id="PF13921">
    <property type="entry name" value="Myb_DNA-bind_6"/>
    <property type="match status" value="1"/>
</dbReference>
<evidence type="ECO:0000256" key="1">
    <source>
        <dbReference type="SAM" id="MobiDB-lite"/>
    </source>
</evidence>
<comment type="caution">
    <text evidence="3">The sequence shown here is derived from an EMBL/GenBank/DDBJ whole genome shotgun (WGS) entry which is preliminary data.</text>
</comment>
<dbReference type="InterPro" id="IPR001005">
    <property type="entry name" value="SANT/Myb"/>
</dbReference>
<dbReference type="Proteomes" id="UP001140217">
    <property type="component" value="Unassembled WGS sequence"/>
</dbReference>
<dbReference type="EMBL" id="JANBUL010000119">
    <property type="protein sequence ID" value="KAJ2780958.1"/>
    <property type="molecule type" value="Genomic_DNA"/>
</dbReference>
<feature type="region of interest" description="Disordered" evidence="1">
    <location>
        <begin position="189"/>
        <end position="241"/>
    </location>
</feature>
<dbReference type="SUPFAM" id="SSF46689">
    <property type="entry name" value="Homeodomain-like"/>
    <property type="match status" value="1"/>
</dbReference>
<reference evidence="3" key="1">
    <citation type="submission" date="2022-07" db="EMBL/GenBank/DDBJ databases">
        <title>Phylogenomic reconstructions and comparative analyses of Kickxellomycotina fungi.</title>
        <authorList>
            <person name="Reynolds N.K."/>
            <person name="Stajich J.E."/>
            <person name="Barry K."/>
            <person name="Grigoriev I.V."/>
            <person name="Crous P."/>
            <person name="Smith M.E."/>
        </authorList>
    </citation>
    <scope>NUCLEOTIDE SEQUENCE</scope>
    <source>
        <strain evidence="3">NBRC 105414</strain>
    </source>
</reference>
<sequence length="502" mass="55761">MAIVKQEKGDDDEGEEKEEGSRKRTAEMLAAAAKTKQGWYARVTKRADAAYDRERGRIDWELVSAELGLPLIGCLHMFDASVSTVAVRSLPGAGDWADDEMLVMRDFVSANFEALAGDGWRLVGVYMNASGADCLDAYRRIRRGKLTPEMCKVLGEWRGDGMEWDEIHRLHPIWPTSDALRVSFSAHMQRRKRTPNQLVMPRQPDAPRRRSKPKGLVAPKPPLVTPKPLVAPKPPVVPNTDHTVKWTPEENGQMEAIIAEHYPAGGRAHVVRAAEHRFPFRTLQSVRAKVDRILGKKQLLNRILAGQVPTAFVCRKGSSYFWSDDQVARLRSLVAEYGKYAVDWRAVSAELGRSPHACQEKYTRTAGGLGTKRPATAAAAAAAAGTRRALASFNALSTKDKMRIHAIVRKGAGVVPYSEIRVQARAPFVGVERRRQSDTYANYCAARHPVYLARARHPDTIRTVDAILRGAANAGKKANELDIPNSLVHDLLRRRRGGLPWV</sequence>
<proteinExistence type="predicted"/>
<dbReference type="Gene3D" id="1.10.10.60">
    <property type="entry name" value="Homeodomain-like"/>
    <property type="match status" value="1"/>
</dbReference>
<dbReference type="PROSITE" id="PS50090">
    <property type="entry name" value="MYB_LIKE"/>
    <property type="match status" value="1"/>
</dbReference>
<feature type="compositionally biased region" description="Acidic residues" evidence="1">
    <location>
        <begin position="9"/>
        <end position="18"/>
    </location>
</feature>
<feature type="compositionally biased region" description="Pro residues" evidence="1">
    <location>
        <begin position="219"/>
        <end position="237"/>
    </location>
</feature>
<gene>
    <name evidence="3" type="ORF">H4R18_003156</name>
</gene>
<dbReference type="InterPro" id="IPR009057">
    <property type="entry name" value="Homeodomain-like_sf"/>
</dbReference>
<name>A0A9W8H7T3_9FUNG</name>
<dbReference type="CDD" id="cd00167">
    <property type="entry name" value="SANT"/>
    <property type="match status" value="1"/>
</dbReference>
<feature type="domain" description="Myb-like" evidence="2">
    <location>
        <begin position="322"/>
        <end position="366"/>
    </location>
</feature>
<keyword evidence="4" id="KW-1185">Reference proteome</keyword>
<dbReference type="OrthoDB" id="2143914at2759"/>
<accession>A0A9W8H7T3</accession>
<feature type="region of interest" description="Disordered" evidence="1">
    <location>
        <begin position="1"/>
        <end position="25"/>
    </location>
</feature>
<organism evidence="3 4">
    <name type="scientific">Coemansia javaensis</name>
    <dbReference type="NCBI Taxonomy" id="2761396"/>
    <lineage>
        <taxon>Eukaryota</taxon>
        <taxon>Fungi</taxon>
        <taxon>Fungi incertae sedis</taxon>
        <taxon>Zoopagomycota</taxon>
        <taxon>Kickxellomycotina</taxon>
        <taxon>Kickxellomycetes</taxon>
        <taxon>Kickxellales</taxon>
        <taxon>Kickxellaceae</taxon>
        <taxon>Coemansia</taxon>
    </lineage>
</organism>
<evidence type="ECO:0000259" key="2">
    <source>
        <dbReference type="PROSITE" id="PS50090"/>
    </source>
</evidence>
<evidence type="ECO:0000313" key="4">
    <source>
        <dbReference type="Proteomes" id="UP001140217"/>
    </source>
</evidence>
<protein>
    <recommendedName>
        <fullName evidence="2">Myb-like domain-containing protein</fullName>
    </recommendedName>
</protein>